<keyword evidence="11" id="KW-1071">Ligand-gated ion channel</keyword>
<evidence type="ECO:0000256" key="12">
    <source>
        <dbReference type="ARBA" id="ARBA00023303"/>
    </source>
</evidence>
<dbReference type="Pfam" id="PF10613">
    <property type="entry name" value="Lig_chan-Glu_bd"/>
    <property type="match status" value="1"/>
</dbReference>
<reference evidence="15 16" key="1">
    <citation type="journal article" date="2013" name="Genome Biol.">
        <title>The genome sequence of the most widely cultivated cacao type and its use to identify candidate genes regulating pod color.</title>
        <authorList>
            <person name="Motamayor J.C."/>
            <person name="Mockaitis K."/>
            <person name="Schmutz J."/>
            <person name="Haiminen N."/>
            <person name="Iii D.L."/>
            <person name="Cornejo O."/>
            <person name="Findley S.D."/>
            <person name="Zheng P."/>
            <person name="Utro F."/>
            <person name="Royaert S."/>
            <person name="Saski C."/>
            <person name="Jenkins J."/>
            <person name="Podicheti R."/>
            <person name="Zhao M."/>
            <person name="Scheffler B.E."/>
            <person name="Stack J.C."/>
            <person name="Feltus F.A."/>
            <person name="Mustiga G.M."/>
            <person name="Amores F."/>
            <person name="Phillips W."/>
            <person name="Marelli J.P."/>
            <person name="May G.D."/>
            <person name="Shapiro H."/>
            <person name="Ma J."/>
            <person name="Bustamante C.D."/>
            <person name="Schnell R.J."/>
            <person name="Main D."/>
            <person name="Gilbert D."/>
            <person name="Parida L."/>
            <person name="Kuhn D.N."/>
        </authorList>
    </citation>
    <scope>NUCLEOTIDE SEQUENCE [LARGE SCALE GENOMIC DNA]</scope>
    <source>
        <strain evidence="16">cv. Matina 1-6</strain>
    </source>
</reference>
<feature type="transmembrane region" description="Helical" evidence="13">
    <location>
        <begin position="1004"/>
        <end position="1026"/>
    </location>
</feature>
<keyword evidence="12" id="KW-0407">Ion channel</keyword>
<dbReference type="InterPro" id="IPR019594">
    <property type="entry name" value="Glu/Gly-bd"/>
</dbReference>
<dbReference type="Gene3D" id="3.40.50.2300">
    <property type="match status" value="2"/>
</dbReference>
<dbReference type="InterPro" id="IPR044440">
    <property type="entry name" value="GABAb_receptor_plant_PBP1"/>
</dbReference>
<proteinExistence type="inferred from homology"/>
<dbReference type="FunFam" id="3.40.50.2300:FF:000188">
    <property type="entry name" value="Glutamate receptor"/>
    <property type="match status" value="1"/>
</dbReference>
<evidence type="ECO:0000256" key="8">
    <source>
        <dbReference type="ARBA" id="ARBA00023136"/>
    </source>
</evidence>
<dbReference type="Proteomes" id="UP000026915">
    <property type="component" value="Chromosome 6"/>
</dbReference>
<dbReference type="InterPro" id="IPR001320">
    <property type="entry name" value="Iontro_rcpt_C"/>
</dbReference>
<dbReference type="FunFam" id="1.10.287.70:FF:000037">
    <property type="entry name" value="Glutamate receptor"/>
    <property type="match status" value="1"/>
</dbReference>
<organism evidence="15 16">
    <name type="scientific">Theobroma cacao</name>
    <name type="common">Cacao</name>
    <name type="synonym">Cocoa</name>
    <dbReference type="NCBI Taxonomy" id="3641"/>
    <lineage>
        <taxon>Eukaryota</taxon>
        <taxon>Viridiplantae</taxon>
        <taxon>Streptophyta</taxon>
        <taxon>Embryophyta</taxon>
        <taxon>Tracheophyta</taxon>
        <taxon>Spermatophyta</taxon>
        <taxon>Magnoliopsida</taxon>
        <taxon>eudicotyledons</taxon>
        <taxon>Gunneridae</taxon>
        <taxon>Pentapetalae</taxon>
        <taxon>rosids</taxon>
        <taxon>malvids</taxon>
        <taxon>Malvales</taxon>
        <taxon>Malvaceae</taxon>
        <taxon>Byttnerioideae</taxon>
        <taxon>Theobroma</taxon>
    </lineage>
</organism>
<dbReference type="Gene3D" id="3.40.190.10">
    <property type="entry name" value="Periplasmic binding protein-like II"/>
    <property type="match status" value="2"/>
</dbReference>
<evidence type="ECO:0000256" key="7">
    <source>
        <dbReference type="ARBA" id="ARBA00023065"/>
    </source>
</evidence>
<sequence length="1111" mass="124901">MGKFSSVKTGNSLLLPLPSTASEDLALRVFKKRSPIATDISKAILNLNEGGILKAMEEIKFAYSTEVWHSLAGPSSIASGQEKYRSNTSPRNNSAWNKAVRLARFIYQGQEINLARAATLPRSPDVVGRSSSRWKYSSPDTAENHEEASAVGEVEMLYIPVAISYTFYVFFNNMNKTFCYDVEAQKPSCIIFANRVSKLWLFFSVFISLLLVFSYGEETTKDDKVTNIGAIIDVDSRIGREEKTALEIAVQSFNDNDSNNHKLSLHIQDSRRDPLVAATAAQKLIKEKEVKVIIGMETWEEAALVADIGSRAQVPVLSFAAPAITPPLAASRWPFLVRMASGDSEQMKCIAAIISSFNWKRVIVIYEDDAFGGDSGKLALLSEALQDVGSEIDYRLVLPPYSSLSNPNKVVQEGLMKLLNIQSRVFIVLQSSLSMTIHLFDNAKKIGLLGRHSAWIVTDTISSYLDSFSSSVISSMEGTLGIKTYYSEDSSLYKKFYPQFRKSFRNEYPEEDNFQPGINALRAYDSIGIITQAMERMKIDDNSPKTLLENIFSSNSTGLSGEIRFEERKPAHDPILRIVNVVGKKYKELDFWLPEIGLSKNYEKNNETGYLGDISVDLAGRVTWPADLKLVPKGWAMPTNMKPMIIGVPARTSFEKFVKVEDGKYPGEKHYDGFCIKLFYEILGVLEYALPYKFDPHNGTYDELVHKVYNKTYDAAVGDITILATRTKYVEFTQPYAESGLSMIVPAKPEGSAWIFLKPFTTEMWLVTGCILIYTMLIVWFLEHQSNPEFRGPWNNQLGTALWFTFSSLFFAHREKINSNLTRVVVVIWLFVVLILNSSYTASLTSMLTVQRLVPNITDIESLKGANMKIGCDGDSFVRTYLEEVLEFRSNNIENVSSEYSYEGEFKSSHIAAAFLELPYGKVFLSEYCKQFTTTTPTFRFGGLGFVFQKGSPMAADFSRAILKLSEDGTLKKLEEKWFAPSLVCSADVTDDSRTDSLSLHSFWGLYLISGATSTFCFLLFLAHLLRKYGSQEDHAGNLSLVDESVWIRAIRVARYLYHGEVCIQGEASPAPLAPDINEWNSRRWDYESPTDTNMENLEVTSQEKAEIEMM</sequence>
<dbReference type="SUPFAM" id="SSF53850">
    <property type="entry name" value="Periplasmic binding protein-like II"/>
    <property type="match status" value="1"/>
</dbReference>
<dbReference type="EMBL" id="CM001884">
    <property type="protein sequence ID" value="EOY28096.1"/>
    <property type="molecule type" value="Genomic_DNA"/>
</dbReference>
<dbReference type="FunFam" id="3.40.190.10:FF:000054">
    <property type="entry name" value="Glutamate receptor"/>
    <property type="match status" value="1"/>
</dbReference>
<evidence type="ECO:0000256" key="1">
    <source>
        <dbReference type="ARBA" id="ARBA00004141"/>
    </source>
</evidence>
<dbReference type="SUPFAM" id="SSF53822">
    <property type="entry name" value="Periplasmic binding protein-like I"/>
    <property type="match status" value="1"/>
</dbReference>
<evidence type="ECO:0000256" key="6">
    <source>
        <dbReference type="ARBA" id="ARBA00022989"/>
    </source>
</evidence>
<keyword evidence="9 15" id="KW-0675">Receptor</keyword>
<dbReference type="GO" id="GO:0038023">
    <property type="term" value="F:signaling receptor activity"/>
    <property type="evidence" value="ECO:0000318"/>
    <property type="project" value="GO_Central"/>
</dbReference>
<comment type="similarity">
    <text evidence="2">Belongs to the glutamate-gated ion channel (TC 1.A.10.1) family.</text>
</comment>
<feature type="transmembrane region" description="Helical" evidence="13">
    <location>
        <begin position="824"/>
        <end position="842"/>
    </location>
</feature>
<evidence type="ECO:0000259" key="14">
    <source>
        <dbReference type="SMART" id="SM00079"/>
    </source>
</evidence>
<evidence type="ECO:0000313" key="15">
    <source>
        <dbReference type="EMBL" id="EOY28096.1"/>
    </source>
</evidence>
<keyword evidence="5" id="KW-0732">Signal</keyword>
<dbReference type="CDD" id="cd19990">
    <property type="entry name" value="PBP1_GABAb_receptor_plant"/>
    <property type="match status" value="1"/>
</dbReference>
<dbReference type="Gramene" id="EOY28096">
    <property type="protein sequence ID" value="EOY28096"/>
    <property type="gene ID" value="TCM_029764"/>
</dbReference>
<name>A0A061GEU9_THECC</name>
<dbReference type="GO" id="GO:0015276">
    <property type="term" value="F:ligand-gated monoatomic ion channel activity"/>
    <property type="evidence" value="ECO:0000318"/>
    <property type="project" value="GO_Central"/>
</dbReference>
<dbReference type="GO" id="GO:0005886">
    <property type="term" value="C:plasma membrane"/>
    <property type="evidence" value="ECO:0000318"/>
    <property type="project" value="GO_Central"/>
</dbReference>
<dbReference type="eggNOG" id="KOG1052">
    <property type="taxonomic scope" value="Eukaryota"/>
</dbReference>
<keyword evidence="16" id="KW-1185">Reference proteome</keyword>
<dbReference type="InterPro" id="IPR015683">
    <property type="entry name" value="Ionotropic_Glu_rcpt"/>
</dbReference>
<dbReference type="InParanoid" id="A0A061GEU9"/>
<dbReference type="Pfam" id="PF01094">
    <property type="entry name" value="ANF_receptor"/>
    <property type="match status" value="1"/>
</dbReference>
<feature type="domain" description="Ionotropic glutamate receptor C-terminal" evidence="14">
    <location>
        <begin position="645"/>
        <end position="981"/>
    </location>
</feature>
<gene>
    <name evidence="15" type="ORF">TCM_029764</name>
</gene>
<evidence type="ECO:0000256" key="13">
    <source>
        <dbReference type="SAM" id="Phobius"/>
    </source>
</evidence>
<dbReference type="Gene3D" id="1.10.287.70">
    <property type="match status" value="1"/>
</dbReference>
<dbReference type="HOGENOM" id="CLU_007358_0_2_1"/>
<evidence type="ECO:0000256" key="10">
    <source>
        <dbReference type="ARBA" id="ARBA00023180"/>
    </source>
</evidence>
<dbReference type="CDD" id="cd13686">
    <property type="entry name" value="GluR_Plant"/>
    <property type="match status" value="1"/>
</dbReference>
<evidence type="ECO:0000313" key="16">
    <source>
        <dbReference type="Proteomes" id="UP000026915"/>
    </source>
</evidence>
<evidence type="ECO:0000256" key="5">
    <source>
        <dbReference type="ARBA" id="ARBA00022729"/>
    </source>
</evidence>
<keyword evidence="6 13" id="KW-1133">Transmembrane helix</keyword>
<dbReference type="PANTHER" id="PTHR18966">
    <property type="entry name" value="IONOTROPIC GLUTAMATE RECEPTOR"/>
    <property type="match status" value="1"/>
</dbReference>
<evidence type="ECO:0000256" key="11">
    <source>
        <dbReference type="ARBA" id="ARBA00023286"/>
    </source>
</evidence>
<evidence type="ECO:0000256" key="4">
    <source>
        <dbReference type="ARBA" id="ARBA00022692"/>
    </source>
</evidence>
<keyword evidence="10" id="KW-0325">Glycoprotein</keyword>
<protein>
    <submittedName>
        <fullName evidence="15">Glutamate-gated kainate-type ion channel receptor subunit GluR5, putative</fullName>
    </submittedName>
</protein>
<dbReference type="SMART" id="SM00079">
    <property type="entry name" value="PBPe"/>
    <property type="match status" value="1"/>
</dbReference>
<accession>A0A061GEU9</accession>
<comment type="subcellular location">
    <subcellularLocation>
        <location evidence="1">Membrane</location>
        <topology evidence="1">Multi-pass membrane protein</topology>
    </subcellularLocation>
</comment>
<dbReference type="AlphaFoldDB" id="A0A061GEU9"/>
<feature type="transmembrane region" description="Helical" evidence="13">
    <location>
        <begin position="764"/>
        <end position="782"/>
    </location>
</feature>
<evidence type="ECO:0000256" key="2">
    <source>
        <dbReference type="ARBA" id="ARBA00008685"/>
    </source>
</evidence>
<keyword evidence="7" id="KW-0406">Ion transport</keyword>
<evidence type="ECO:0000256" key="9">
    <source>
        <dbReference type="ARBA" id="ARBA00023170"/>
    </source>
</evidence>
<dbReference type="Pfam" id="PF00060">
    <property type="entry name" value="Lig_chan"/>
    <property type="match status" value="1"/>
</dbReference>
<keyword evidence="8 13" id="KW-0472">Membrane</keyword>
<evidence type="ECO:0000256" key="3">
    <source>
        <dbReference type="ARBA" id="ARBA00022448"/>
    </source>
</evidence>
<dbReference type="InterPro" id="IPR028082">
    <property type="entry name" value="Peripla_BP_I"/>
</dbReference>
<dbReference type="OMA" id="PESSAWM"/>
<keyword evidence="3" id="KW-0813">Transport</keyword>
<dbReference type="InterPro" id="IPR001828">
    <property type="entry name" value="ANF_lig-bd_rcpt"/>
</dbReference>
<keyword evidence="4 13" id="KW-0812">Transmembrane</keyword>